<feature type="domain" description="EGF-like" evidence="21">
    <location>
        <begin position="457"/>
        <end position="492"/>
    </location>
</feature>
<keyword evidence="6" id="KW-0677">Repeat</keyword>
<evidence type="ECO:0000313" key="25">
    <source>
        <dbReference type="Proteomes" id="UP000008672"/>
    </source>
</evidence>
<evidence type="ECO:0000256" key="11">
    <source>
        <dbReference type="ARBA" id="ARBA00023180"/>
    </source>
</evidence>
<dbReference type="Pfam" id="PF00053">
    <property type="entry name" value="EGF_laminin"/>
    <property type="match status" value="2"/>
</dbReference>
<keyword evidence="13 19" id="KW-0424">Laminin EGF-like domain</keyword>
<evidence type="ECO:0000256" key="16">
    <source>
        <dbReference type="ARBA" id="ARBA00068906"/>
    </source>
</evidence>
<feature type="disulfide bond" evidence="19">
    <location>
        <begin position="434"/>
        <end position="443"/>
    </location>
</feature>
<feature type="disulfide bond" evidence="19">
    <location>
        <begin position="414"/>
        <end position="426"/>
    </location>
</feature>
<dbReference type="EMBL" id="AFYH01027577">
    <property type="status" value="NOT_ANNOTATED_CDS"/>
    <property type="molecule type" value="Genomic_DNA"/>
</dbReference>
<dbReference type="FunFam" id="2.10.25.10:FF:000112">
    <property type="entry name" value="Netrin G1"/>
    <property type="match status" value="1"/>
</dbReference>
<evidence type="ECO:0000256" key="19">
    <source>
        <dbReference type="PROSITE-ProRule" id="PRU00460"/>
    </source>
</evidence>
<evidence type="ECO:0000256" key="18">
    <source>
        <dbReference type="PROSITE-ProRule" id="PRU00076"/>
    </source>
</evidence>
<proteinExistence type="predicted"/>
<dbReference type="SMART" id="SM00180">
    <property type="entry name" value="EGF_Lam"/>
    <property type="match status" value="3"/>
</dbReference>
<dbReference type="GO" id="GO:0009887">
    <property type="term" value="P:animal organ morphogenesis"/>
    <property type="evidence" value="ECO:0007669"/>
    <property type="project" value="TreeGrafter"/>
</dbReference>
<evidence type="ECO:0000256" key="6">
    <source>
        <dbReference type="ARBA" id="ARBA00022737"/>
    </source>
</evidence>
<dbReference type="PROSITE" id="PS01186">
    <property type="entry name" value="EGF_2"/>
    <property type="match status" value="1"/>
</dbReference>
<evidence type="ECO:0000256" key="5">
    <source>
        <dbReference type="ARBA" id="ARBA00022729"/>
    </source>
</evidence>
<dbReference type="SMART" id="SM00181">
    <property type="entry name" value="EGF"/>
    <property type="match status" value="1"/>
</dbReference>
<dbReference type="FunFam" id="2.10.25.10:FF:000439">
    <property type="entry name" value="Netrin G2"/>
    <property type="match status" value="1"/>
</dbReference>
<evidence type="ECO:0000313" key="24">
    <source>
        <dbReference type="Ensembl" id="ENSLACP00000020527.1"/>
    </source>
</evidence>
<dbReference type="Pfam" id="PF24973">
    <property type="entry name" value="EGF_LMN_ATRN"/>
    <property type="match status" value="1"/>
</dbReference>
<evidence type="ECO:0000256" key="3">
    <source>
        <dbReference type="ARBA" id="ARBA00022475"/>
    </source>
</evidence>
<evidence type="ECO:0000256" key="20">
    <source>
        <dbReference type="SAM" id="SignalP"/>
    </source>
</evidence>
<feature type="domain" description="Laminin N-terminal" evidence="23">
    <location>
        <begin position="39"/>
        <end position="290"/>
    </location>
</feature>
<dbReference type="Bgee" id="ENSLACG00000018040">
    <property type="expression patterns" value="Expressed in pelvic fin and 3 other cell types or tissues"/>
</dbReference>
<keyword evidence="10 18" id="KW-1015">Disulfide bond</keyword>
<dbReference type="FunCoup" id="H3BF56">
    <property type="interactions" value="253"/>
</dbReference>
<keyword evidence="8" id="KW-0524">Neurogenesis</keyword>
<dbReference type="SMART" id="SM00136">
    <property type="entry name" value="LamNT"/>
    <property type="match status" value="1"/>
</dbReference>
<dbReference type="PANTHER" id="PTHR10574:SF27">
    <property type="entry name" value="NETRIN-G2"/>
    <property type="match status" value="1"/>
</dbReference>
<comment type="subunit">
    <text evidence="15">Interacts with LRRC4.</text>
</comment>
<accession>H3BF56</accession>
<keyword evidence="12" id="KW-0449">Lipoprotein</keyword>
<reference evidence="24" key="2">
    <citation type="submission" date="2025-08" db="UniProtKB">
        <authorList>
            <consortium name="Ensembl"/>
        </authorList>
    </citation>
    <scope>IDENTIFICATION</scope>
</reference>
<feature type="disulfide bond" evidence="18">
    <location>
        <begin position="482"/>
        <end position="491"/>
    </location>
</feature>
<dbReference type="EMBL" id="AFYH01027580">
    <property type="status" value="NOT_ANNOTATED_CDS"/>
    <property type="molecule type" value="Genomic_DNA"/>
</dbReference>
<dbReference type="FunFam" id="2.60.120.260:FF:000005">
    <property type="entry name" value="Netrin G1"/>
    <property type="match status" value="1"/>
</dbReference>
<reference evidence="24" key="3">
    <citation type="submission" date="2025-09" db="UniProtKB">
        <authorList>
            <consortium name="Ensembl"/>
        </authorList>
    </citation>
    <scope>IDENTIFICATION</scope>
</reference>
<dbReference type="EMBL" id="AFYH01027581">
    <property type="status" value="NOT_ANNOTATED_CDS"/>
    <property type="molecule type" value="Genomic_DNA"/>
</dbReference>
<dbReference type="EMBL" id="AFYH01027575">
    <property type="status" value="NOT_ANNOTATED_CDS"/>
    <property type="molecule type" value="Genomic_DNA"/>
</dbReference>
<evidence type="ECO:0000256" key="13">
    <source>
        <dbReference type="ARBA" id="ARBA00023292"/>
    </source>
</evidence>
<comment type="function">
    <text evidence="14">Involved in controlling patterning and neuronal circuit formation at the laminar, cellular, subcellular and synaptic levels. Promotes neurite outgrowth of both axons and dendrites.</text>
</comment>
<dbReference type="AlphaFoldDB" id="H3BF56"/>
<dbReference type="Gene3D" id="2.60.120.260">
    <property type="entry name" value="Galactose-binding domain-like"/>
    <property type="match status" value="1"/>
</dbReference>
<evidence type="ECO:0000259" key="22">
    <source>
        <dbReference type="PROSITE" id="PS50027"/>
    </source>
</evidence>
<evidence type="ECO:0000256" key="12">
    <source>
        <dbReference type="ARBA" id="ARBA00023288"/>
    </source>
</evidence>
<dbReference type="EMBL" id="AFYH01027578">
    <property type="status" value="NOT_ANNOTATED_CDS"/>
    <property type="molecule type" value="Genomic_DNA"/>
</dbReference>
<dbReference type="Ensembl" id="ENSLACT00000020667.1">
    <property type="protein sequence ID" value="ENSLACP00000020527.1"/>
    <property type="gene ID" value="ENSLACG00000018040.1"/>
</dbReference>
<dbReference type="SUPFAM" id="SSF57196">
    <property type="entry name" value="EGF/Laminin"/>
    <property type="match status" value="3"/>
</dbReference>
<dbReference type="EMBL" id="AFYH01027582">
    <property type="status" value="NOT_ANNOTATED_CDS"/>
    <property type="molecule type" value="Genomic_DNA"/>
</dbReference>
<dbReference type="Pfam" id="PF00008">
    <property type="entry name" value="EGF"/>
    <property type="match status" value="1"/>
</dbReference>
<evidence type="ECO:0000259" key="23">
    <source>
        <dbReference type="PROSITE" id="PS51117"/>
    </source>
</evidence>
<evidence type="ECO:0000256" key="8">
    <source>
        <dbReference type="ARBA" id="ARBA00022902"/>
    </source>
</evidence>
<dbReference type="STRING" id="7897.ENSLACP00000020527"/>
<dbReference type="InterPro" id="IPR050440">
    <property type="entry name" value="Laminin/Netrin_ECM"/>
</dbReference>
<dbReference type="GO" id="GO:0098552">
    <property type="term" value="C:side of membrane"/>
    <property type="evidence" value="ECO:0007669"/>
    <property type="project" value="UniProtKB-KW"/>
</dbReference>
<feature type="signal peptide" evidence="20">
    <location>
        <begin position="1"/>
        <end position="17"/>
    </location>
</feature>
<keyword evidence="7" id="KW-0221">Differentiation</keyword>
<protein>
    <recommendedName>
        <fullName evidence="16">Netrin-G2</fullName>
    </recommendedName>
    <alternativeName>
        <fullName evidence="17">Laminet-2</fullName>
    </alternativeName>
</protein>
<keyword evidence="4" id="KW-0336">GPI-anchor</keyword>
<dbReference type="PANTHER" id="PTHR10574">
    <property type="entry name" value="NETRIN/LAMININ-RELATED"/>
    <property type="match status" value="1"/>
</dbReference>
<evidence type="ECO:0000259" key="21">
    <source>
        <dbReference type="PROSITE" id="PS50026"/>
    </source>
</evidence>
<dbReference type="GO" id="GO:0009888">
    <property type="term" value="P:tissue development"/>
    <property type="evidence" value="ECO:0007669"/>
    <property type="project" value="TreeGrafter"/>
</dbReference>
<comment type="caution">
    <text evidence="18">Lacks conserved residue(s) required for the propagation of feature annotation.</text>
</comment>
<dbReference type="EMBL" id="AFYH01027573">
    <property type="status" value="NOT_ANNOTATED_CDS"/>
    <property type="molecule type" value="Genomic_DNA"/>
</dbReference>
<gene>
    <name evidence="24" type="primary">NTNG2</name>
</gene>
<organism evidence="24 25">
    <name type="scientific">Latimeria chalumnae</name>
    <name type="common">Coelacanth</name>
    <dbReference type="NCBI Taxonomy" id="7897"/>
    <lineage>
        <taxon>Eukaryota</taxon>
        <taxon>Metazoa</taxon>
        <taxon>Chordata</taxon>
        <taxon>Craniata</taxon>
        <taxon>Vertebrata</taxon>
        <taxon>Euteleostomi</taxon>
        <taxon>Coelacanthiformes</taxon>
        <taxon>Coelacanthidae</taxon>
        <taxon>Latimeria</taxon>
    </lineage>
</organism>
<keyword evidence="25" id="KW-1185">Reference proteome</keyword>
<keyword evidence="5 20" id="KW-0732">Signal</keyword>
<sequence>MLHLAALLLQCLPLAMGQYDRALRSCKSRVTTDEGTTWEYYACQPRSIAMKEYMLVKVDPPGITCGDPPERFCTHENPYLCSDECDASNPDLAHPPKLMQDDEKYGRPTYWQSITWSRYPEPLLANITMSWNKSIELTDNILITFEYGRPTIMMLEKSLDYGRTWHPYQYYADDCMEAFGMPAKNVQDLSITTANRIICTEQYSRWVGSKNEKNVSFEVRDRFAIFAGRDLKNMENLYTRMESMKGLKDFFTVTDLRIRLLRPALGGTYVQRDNLFKYFYAISNIEVTARCKCNLHAKECNFKDGGLQCECEHNTTGSDCGKCKKNFRAKSWRPGSYLPVPNGSPNICTAAGSAFGNCECYGHSNRCSYIDFLNIVTCVSCKHNTRGQHCQHCRLGFYRNASAELDDDNVCIECNCNQMGSIHDRCNETGYCECKEGATGMKCEDCQAAYYWKQGCIPNVCDDELLICQNGGTCLENQKCICPSGYKGVLCEQRKCNSEGKDCSTASTAYLSLPAGFLSALILQLATLISS</sequence>
<evidence type="ECO:0000256" key="4">
    <source>
        <dbReference type="ARBA" id="ARBA00022622"/>
    </source>
</evidence>
<dbReference type="Gene3D" id="2.10.25.10">
    <property type="entry name" value="Laminin"/>
    <property type="match status" value="4"/>
</dbReference>
<evidence type="ECO:0000256" key="17">
    <source>
        <dbReference type="ARBA" id="ARBA00079146"/>
    </source>
</evidence>
<dbReference type="GeneTree" id="ENSGT00940000153601"/>
<evidence type="ECO:0000256" key="14">
    <source>
        <dbReference type="ARBA" id="ARBA00055052"/>
    </source>
</evidence>
<dbReference type="HOGENOM" id="CLU_039838_1_0_1"/>
<dbReference type="PROSITE" id="PS50026">
    <property type="entry name" value="EGF_3"/>
    <property type="match status" value="1"/>
</dbReference>
<evidence type="ECO:0000256" key="10">
    <source>
        <dbReference type="ARBA" id="ARBA00023157"/>
    </source>
</evidence>
<dbReference type="InterPro" id="IPR000742">
    <property type="entry name" value="EGF"/>
</dbReference>
<dbReference type="OMA" id="AGPDCEC"/>
<dbReference type="PROSITE" id="PS01248">
    <property type="entry name" value="EGF_LAM_1"/>
    <property type="match status" value="2"/>
</dbReference>
<dbReference type="InParanoid" id="H3BF56"/>
<keyword evidence="11" id="KW-0325">Glycoprotein</keyword>
<dbReference type="GO" id="GO:0005886">
    <property type="term" value="C:plasma membrane"/>
    <property type="evidence" value="ECO:0007669"/>
    <property type="project" value="UniProtKB-SubCell"/>
</dbReference>
<comment type="subcellular location">
    <subcellularLocation>
        <location evidence="1">Cell membrane</location>
        <topology evidence="1">Lipid-anchor</topology>
        <topology evidence="1">GPI-anchor</topology>
        <orientation evidence="1">Extracellular side</orientation>
    </subcellularLocation>
</comment>
<dbReference type="CDD" id="cd00055">
    <property type="entry name" value="EGF_Lam"/>
    <property type="match status" value="3"/>
</dbReference>
<dbReference type="PROSITE" id="PS00022">
    <property type="entry name" value="EGF_1"/>
    <property type="match status" value="1"/>
</dbReference>
<evidence type="ECO:0000256" key="2">
    <source>
        <dbReference type="ARBA" id="ARBA00022473"/>
    </source>
</evidence>
<dbReference type="InterPro" id="IPR002049">
    <property type="entry name" value="LE_dom"/>
</dbReference>
<evidence type="ECO:0000256" key="1">
    <source>
        <dbReference type="ARBA" id="ARBA00004471"/>
    </source>
</evidence>
<dbReference type="FunFam" id="2.10.25.10:FF:001161">
    <property type="entry name" value="Netrin-G2"/>
    <property type="match status" value="1"/>
</dbReference>
<keyword evidence="9" id="KW-0472">Membrane</keyword>
<dbReference type="FunFam" id="2.10.25.10:FF:000180">
    <property type="entry name" value="Netrin G2"/>
    <property type="match status" value="1"/>
</dbReference>
<keyword evidence="2" id="KW-0217">Developmental protein</keyword>
<dbReference type="InterPro" id="IPR056863">
    <property type="entry name" value="LMN_ATRN_NET-like_EGF"/>
</dbReference>
<dbReference type="eggNOG" id="KOG3512">
    <property type="taxonomic scope" value="Eukaryota"/>
</dbReference>
<feature type="chain" id="PRO_5003581244" description="Netrin-G2" evidence="20">
    <location>
        <begin position="18"/>
        <end position="531"/>
    </location>
</feature>
<dbReference type="Proteomes" id="UP000008672">
    <property type="component" value="Unassembled WGS sequence"/>
</dbReference>
<reference evidence="25" key="1">
    <citation type="submission" date="2011-08" db="EMBL/GenBank/DDBJ databases">
        <title>The draft genome of Latimeria chalumnae.</title>
        <authorList>
            <person name="Di Palma F."/>
            <person name="Alfoldi J."/>
            <person name="Johnson J."/>
            <person name="Berlin A."/>
            <person name="Gnerre S."/>
            <person name="Jaffe D."/>
            <person name="MacCallum I."/>
            <person name="Young S."/>
            <person name="Walker B.J."/>
            <person name="Lander E."/>
            <person name="Lindblad-Toh K."/>
        </authorList>
    </citation>
    <scope>NUCLEOTIDE SEQUENCE [LARGE SCALE GENOMIC DNA]</scope>
    <source>
        <strain evidence="25">Wild caught</strain>
    </source>
</reference>
<dbReference type="GO" id="GO:0007409">
    <property type="term" value="P:axonogenesis"/>
    <property type="evidence" value="ECO:0007669"/>
    <property type="project" value="TreeGrafter"/>
</dbReference>
<evidence type="ECO:0000256" key="15">
    <source>
        <dbReference type="ARBA" id="ARBA00065506"/>
    </source>
</evidence>
<dbReference type="EMBL" id="AFYH01027579">
    <property type="status" value="NOT_ANNOTATED_CDS"/>
    <property type="molecule type" value="Genomic_DNA"/>
</dbReference>
<dbReference type="EMBL" id="AFYH01027574">
    <property type="status" value="NOT_ANNOTATED_CDS"/>
    <property type="molecule type" value="Genomic_DNA"/>
</dbReference>
<evidence type="ECO:0000256" key="7">
    <source>
        <dbReference type="ARBA" id="ARBA00022782"/>
    </source>
</evidence>
<evidence type="ECO:0000256" key="9">
    <source>
        <dbReference type="ARBA" id="ARBA00023136"/>
    </source>
</evidence>
<dbReference type="EMBL" id="AFYH01027576">
    <property type="status" value="NOT_ANNOTATED_CDS"/>
    <property type="molecule type" value="Genomic_DNA"/>
</dbReference>
<dbReference type="PROSITE" id="PS51117">
    <property type="entry name" value="LAMININ_NTER"/>
    <property type="match status" value="1"/>
</dbReference>
<feature type="domain" description="Laminin EGF-like" evidence="22">
    <location>
        <begin position="414"/>
        <end position="458"/>
    </location>
</feature>
<dbReference type="Pfam" id="PF00055">
    <property type="entry name" value="Laminin_N"/>
    <property type="match status" value="1"/>
</dbReference>
<keyword evidence="18" id="KW-0245">EGF-like domain</keyword>
<keyword evidence="3" id="KW-1003">Cell membrane</keyword>
<dbReference type="InterPro" id="IPR008211">
    <property type="entry name" value="Laminin_N"/>
</dbReference>
<name>H3BF56_LATCH</name>
<dbReference type="PROSITE" id="PS50027">
    <property type="entry name" value="EGF_LAM_2"/>
    <property type="match status" value="1"/>
</dbReference>